<name>A0ABD1HKP3_SALDI</name>
<dbReference type="SUPFAM" id="SSF47473">
    <property type="entry name" value="EF-hand"/>
    <property type="match status" value="1"/>
</dbReference>
<dbReference type="CDD" id="cd00051">
    <property type="entry name" value="EFh"/>
    <property type="match status" value="1"/>
</dbReference>
<dbReference type="InterPro" id="IPR002048">
    <property type="entry name" value="EF_hand_dom"/>
</dbReference>
<dbReference type="GO" id="GO:0046872">
    <property type="term" value="F:metal ion binding"/>
    <property type="evidence" value="ECO:0007669"/>
    <property type="project" value="UniProtKB-KW"/>
</dbReference>
<dbReference type="PANTHER" id="PTHR10891">
    <property type="entry name" value="EF-HAND CALCIUM-BINDING DOMAIN CONTAINING PROTEIN"/>
    <property type="match status" value="1"/>
</dbReference>
<organism evidence="5 6">
    <name type="scientific">Salvia divinorum</name>
    <name type="common">Maria pastora</name>
    <name type="synonym">Diviner's sage</name>
    <dbReference type="NCBI Taxonomy" id="28513"/>
    <lineage>
        <taxon>Eukaryota</taxon>
        <taxon>Viridiplantae</taxon>
        <taxon>Streptophyta</taxon>
        <taxon>Embryophyta</taxon>
        <taxon>Tracheophyta</taxon>
        <taxon>Spermatophyta</taxon>
        <taxon>Magnoliopsida</taxon>
        <taxon>eudicotyledons</taxon>
        <taxon>Gunneridae</taxon>
        <taxon>Pentapetalae</taxon>
        <taxon>asterids</taxon>
        <taxon>lamiids</taxon>
        <taxon>Lamiales</taxon>
        <taxon>Lamiaceae</taxon>
        <taxon>Nepetoideae</taxon>
        <taxon>Mentheae</taxon>
        <taxon>Salviinae</taxon>
        <taxon>Salvia</taxon>
        <taxon>Salvia subgen. Calosphace</taxon>
    </lineage>
</organism>
<dbReference type="Pfam" id="PF13499">
    <property type="entry name" value="EF-hand_7"/>
    <property type="match status" value="1"/>
</dbReference>
<evidence type="ECO:0000256" key="1">
    <source>
        <dbReference type="ARBA" id="ARBA00022723"/>
    </source>
</evidence>
<dbReference type="PROSITE" id="PS50222">
    <property type="entry name" value="EF_HAND_2"/>
    <property type="match status" value="2"/>
</dbReference>
<feature type="domain" description="EF-hand" evidence="4">
    <location>
        <begin position="151"/>
        <end position="185"/>
    </location>
</feature>
<protein>
    <submittedName>
        <fullName evidence="5">Troponin C, slow skeletal and cardiac muscles-like</fullName>
    </submittedName>
</protein>
<evidence type="ECO:0000256" key="2">
    <source>
        <dbReference type="ARBA" id="ARBA00022737"/>
    </source>
</evidence>
<dbReference type="AlphaFoldDB" id="A0ABD1HKP3"/>
<feature type="domain" description="EF-hand" evidence="4">
    <location>
        <begin position="113"/>
        <end position="148"/>
    </location>
</feature>
<comment type="caution">
    <text evidence="5">The sequence shown here is derived from an EMBL/GenBank/DDBJ whole genome shotgun (WGS) entry which is preliminary data.</text>
</comment>
<dbReference type="InterPro" id="IPR018247">
    <property type="entry name" value="EF_Hand_1_Ca_BS"/>
</dbReference>
<dbReference type="Proteomes" id="UP001567538">
    <property type="component" value="Unassembled WGS sequence"/>
</dbReference>
<dbReference type="FunFam" id="1.10.238.10:FF:000003">
    <property type="entry name" value="Calmodulin A"/>
    <property type="match status" value="1"/>
</dbReference>
<evidence type="ECO:0000313" key="5">
    <source>
        <dbReference type="EMBL" id="KAL1556679.1"/>
    </source>
</evidence>
<dbReference type="Gene3D" id="1.10.238.10">
    <property type="entry name" value="EF-hand"/>
    <property type="match status" value="1"/>
</dbReference>
<gene>
    <name evidence="5" type="ORF">AAHA92_12268</name>
</gene>
<evidence type="ECO:0000259" key="4">
    <source>
        <dbReference type="PROSITE" id="PS50222"/>
    </source>
</evidence>
<keyword evidence="2" id="KW-0677">Repeat</keyword>
<evidence type="ECO:0000313" key="6">
    <source>
        <dbReference type="Proteomes" id="UP001567538"/>
    </source>
</evidence>
<dbReference type="SMART" id="SM00054">
    <property type="entry name" value="EFh"/>
    <property type="match status" value="2"/>
</dbReference>
<dbReference type="PROSITE" id="PS00018">
    <property type="entry name" value="EF_HAND_1"/>
    <property type="match status" value="2"/>
</dbReference>
<keyword evidence="1" id="KW-0479">Metal-binding</keyword>
<sequence length="185" mass="21343">MELRLANIFSNLLVFGFKIFLTDIEDCISRIHFFLHDFPILLSGKWNILWGKNIEKSNLSEALHSCVENNEKIPFAEINSMLNRVGIVGLDDCENKSNLGEEDLVGLFEEEEPSFEEIKETFKVFDADEDGFVGAADLQRVVRSLCLKEHCSLDECREMIKRFDHNGDGFIDFQEFVTFMEKCLC</sequence>
<proteinExistence type="predicted"/>
<keyword evidence="3" id="KW-0106">Calcium</keyword>
<keyword evidence="6" id="KW-1185">Reference proteome</keyword>
<dbReference type="EMBL" id="JBEAFC010000005">
    <property type="protein sequence ID" value="KAL1556679.1"/>
    <property type="molecule type" value="Genomic_DNA"/>
</dbReference>
<evidence type="ECO:0000256" key="3">
    <source>
        <dbReference type="ARBA" id="ARBA00022837"/>
    </source>
</evidence>
<accession>A0ABD1HKP3</accession>
<dbReference type="InterPro" id="IPR039647">
    <property type="entry name" value="EF_hand_pair_protein_CML-like"/>
</dbReference>
<reference evidence="5 6" key="1">
    <citation type="submission" date="2024-06" db="EMBL/GenBank/DDBJ databases">
        <title>A chromosome level genome sequence of Diviner's sage (Salvia divinorum).</title>
        <authorList>
            <person name="Ford S.A."/>
            <person name="Ro D.-K."/>
            <person name="Ness R.W."/>
            <person name="Phillips M.A."/>
        </authorList>
    </citation>
    <scope>NUCLEOTIDE SEQUENCE [LARGE SCALE GENOMIC DNA]</scope>
    <source>
        <strain evidence="5">SAF-2024a</strain>
        <tissue evidence="5">Leaf</tissue>
    </source>
</reference>
<dbReference type="InterPro" id="IPR011992">
    <property type="entry name" value="EF-hand-dom_pair"/>
</dbReference>